<protein>
    <submittedName>
        <fullName evidence="9">Uncharacterized protein</fullName>
    </submittedName>
</protein>
<dbReference type="AlphaFoldDB" id="A0A1Q9DB81"/>
<keyword evidence="6" id="KW-0333">Golgi apparatus</keyword>
<keyword evidence="4" id="KW-0735">Signal-anchor</keyword>
<proteinExistence type="predicted"/>
<evidence type="ECO:0000256" key="5">
    <source>
        <dbReference type="ARBA" id="ARBA00022989"/>
    </source>
</evidence>
<name>A0A1Q9DB81_SYMMI</name>
<keyword evidence="3" id="KW-0812">Transmembrane</keyword>
<evidence type="ECO:0000313" key="10">
    <source>
        <dbReference type="Proteomes" id="UP000186817"/>
    </source>
</evidence>
<gene>
    <name evidence="9" type="ORF">AK812_SmicGene25721</name>
</gene>
<keyword evidence="2" id="KW-0808">Transferase</keyword>
<sequence>MMLVSLAGSSDAWPKAAALTLQPTQPQSHNQPLVKGVGEATAILAPTALEGGLQLLGACCGEQRQKALEVETSINSNTLYGSTKEIAEVLFNASACAPVPETDRGQKAKAGCAYVAIFANTEFADNEYAANCVPAQVCKDDVLGRTKGLIASYGVLLQTMQENLGSLVYLSEGPISRCYEGRDQINLGNLQSLLVEKELRFDEEGAVLGSEMVMEIPGMESLGSQQSLLPCKDDPSLGYLYVHRNRYWSSEKQAVDLAAFELRQSRSLPKIQRKAQLRAKALKEVSENSAEEPKPKAELQALERIDAVAPEALGVKAPRGSEPKAQTAEKEAEALKVEAAVAPKHVQLGAGAATLASPPATAASPHHPVVLGQRYHSNWNLPSISPVHCTCGRRCAKGRILGLWNYWCFRYECNKCPPILHALTLGSSFINAIIHLKGTCPSLANVALNEDTVGGGPCWLGHWLKHDCPKVCNADKYTCPQPYHAHLPVTNYSAQRGHLVGMFRDPNQRILSGYHDDENNFAAFTEELFMHDLESGVECRRVPYDWPKRPLSEFAEMWKGGMTYQLVTEHPTTETLDPRRPQVTSRDATEAARRVRDGFAFVGLTEEWDLSICLFHKIFGGACSAFDFLNTRPSFDGKSADQAYDTSELQGWYDDIDEVVYAAAVEVFRRNIILFNVSHASCQECYSHKSSSFINAIIHLKGTCPSLANVALNEDTVGGGPCWLGHWLKHDCPKVCNADKYTCPQPYHAHLPVTNYSAQRGHLVGMFRDPNQRILSGYHDDENNFAAFTEELFMHDLESGVECRRVPYDWPKRPLSEFAEMWKGGMTYQLVTEHPTTETLDPRRPQVTSRDATEAARRVRDGFAFVGLTEEWDLSICLFHKIFGGACSAFDFLNTRPSFDGKSADQAYDTSELQGWYDDIDEVVYAAAVEVFRRNIILFNVSHASCQECYSHKRDSAARVAVP</sequence>
<evidence type="ECO:0000256" key="6">
    <source>
        <dbReference type="ARBA" id="ARBA00023034"/>
    </source>
</evidence>
<reference evidence="9 10" key="1">
    <citation type="submission" date="2016-02" db="EMBL/GenBank/DDBJ databases">
        <title>Genome analysis of coral dinoflagellate symbionts highlights evolutionary adaptations to a symbiotic lifestyle.</title>
        <authorList>
            <person name="Aranda M."/>
            <person name="Li Y."/>
            <person name="Liew Y.J."/>
            <person name="Baumgarten S."/>
            <person name="Simakov O."/>
            <person name="Wilson M."/>
            <person name="Piel J."/>
            <person name="Ashoor H."/>
            <person name="Bougouffa S."/>
            <person name="Bajic V.B."/>
            <person name="Ryu T."/>
            <person name="Ravasi T."/>
            <person name="Bayer T."/>
            <person name="Micklem G."/>
            <person name="Kim H."/>
            <person name="Bhak J."/>
            <person name="Lajeunesse T.C."/>
            <person name="Voolstra C.R."/>
        </authorList>
    </citation>
    <scope>NUCLEOTIDE SEQUENCE [LARGE SCALE GENOMIC DNA]</scope>
    <source>
        <strain evidence="9 10">CCMP2467</strain>
    </source>
</reference>
<dbReference type="Proteomes" id="UP000186817">
    <property type="component" value="Unassembled WGS sequence"/>
</dbReference>
<dbReference type="GO" id="GO:0000139">
    <property type="term" value="C:Golgi membrane"/>
    <property type="evidence" value="ECO:0007669"/>
    <property type="project" value="UniProtKB-SubCell"/>
</dbReference>
<evidence type="ECO:0000313" key="9">
    <source>
        <dbReference type="EMBL" id="OLP92454.1"/>
    </source>
</evidence>
<evidence type="ECO:0000256" key="1">
    <source>
        <dbReference type="ARBA" id="ARBA00004323"/>
    </source>
</evidence>
<dbReference type="Gene3D" id="3.40.50.300">
    <property type="entry name" value="P-loop containing nucleotide triphosphate hydrolases"/>
    <property type="match status" value="2"/>
</dbReference>
<keyword evidence="8" id="KW-0325">Glycoprotein</keyword>
<evidence type="ECO:0000256" key="2">
    <source>
        <dbReference type="ARBA" id="ARBA00022679"/>
    </source>
</evidence>
<evidence type="ECO:0000256" key="4">
    <source>
        <dbReference type="ARBA" id="ARBA00022968"/>
    </source>
</evidence>
<dbReference type="InterPro" id="IPR007734">
    <property type="entry name" value="Heparan_SO4_2-O-STrfase"/>
</dbReference>
<evidence type="ECO:0000256" key="3">
    <source>
        <dbReference type="ARBA" id="ARBA00022692"/>
    </source>
</evidence>
<dbReference type="OrthoDB" id="434429at2759"/>
<keyword evidence="7" id="KW-0472">Membrane</keyword>
<evidence type="ECO:0000256" key="8">
    <source>
        <dbReference type="ARBA" id="ARBA00023180"/>
    </source>
</evidence>
<keyword evidence="5" id="KW-1133">Transmembrane helix</keyword>
<dbReference type="PANTHER" id="PTHR12129:SF15">
    <property type="entry name" value="URONYL 2-SULFOTRANSFERASE"/>
    <property type="match status" value="1"/>
</dbReference>
<comment type="caution">
    <text evidence="9">The sequence shown here is derived from an EMBL/GenBank/DDBJ whole genome shotgun (WGS) entry which is preliminary data.</text>
</comment>
<organism evidence="9 10">
    <name type="scientific">Symbiodinium microadriaticum</name>
    <name type="common">Dinoflagellate</name>
    <name type="synonym">Zooxanthella microadriatica</name>
    <dbReference type="NCBI Taxonomy" id="2951"/>
    <lineage>
        <taxon>Eukaryota</taxon>
        <taxon>Sar</taxon>
        <taxon>Alveolata</taxon>
        <taxon>Dinophyceae</taxon>
        <taxon>Suessiales</taxon>
        <taxon>Symbiodiniaceae</taxon>
        <taxon>Symbiodinium</taxon>
    </lineage>
</organism>
<dbReference type="GO" id="GO:0008146">
    <property type="term" value="F:sulfotransferase activity"/>
    <property type="evidence" value="ECO:0007669"/>
    <property type="project" value="InterPro"/>
</dbReference>
<dbReference type="PANTHER" id="PTHR12129">
    <property type="entry name" value="HEPARAN SULFATE 2-O-SULFOTRANSFERASE"/>
    <property type="match status" value="1"/>
</dbReference>
<comment type="subcellular location">
    <subcellularLocation>
        <location evidence="1">Golgi apparatus membrane</location>
        <topology evidence="1">Single-pass type II membrane protein</topology>
    </subcellularLocation>
</comment>
<dbReference type="InterPro" id="IPR027417">
    <property type="entry name" value="P-loop_NTPase"/>
</dbReference>
<evidence type="ECO:0000256" key="7">
    <source>
        <dbReference type="ARBA" id="ARBA00023136"/>
    </source>
</evidence>
<accession>A0A1Q9DB81</accession>
<keyword evidence="10" id="KW-1185">Reference proteome</keyword>
<dbReference type="EMBL" id="LSRX01000621">
    <property type="protein sequence ID" value="OLP92454.1"/>
    <property type="molecule type" value="Genomic_DNA"/>
</dbReference>